<dbReference type="HOGENOM" id="CLU_2467322_0_0_0"/>
<gene>
    <name evidence="1" type="ordered locus">SNE_A09740</name>
</gene>
<dbReference type="RefSeq" id="WP_013943318.1">
    <property type="nucleotide sequence ID" value="NC_015713.1"/>
</dbReference>
<keyword evidence="2" id="KW-1185">Reference proteome</keyword>
<organism evidence="1 2">
    <name type="scientific">Simkania negevensis (strain ATCC VR-1471 / DSM 27360 / Z)</name>
    <dbReference type="NCBI Taxonomy" id="331113"/>
    <lineage>
        <taxon>Bacteria</taxon>
        <taxon>Pseudomonadati</taxon>
        <taxon>Chlamydiota</taxon>
        <taxon>Chlamydiia</taxon>
        <taxon>Parachlamydiales</taxon>
        <taxon>Simkaniaceae</taxon>
        <taxon>Simkania</taxon>
    </lineage>
</organism>
<reference evidence="1 2" key="2">
    <citation type="journal article" date="2011" name="Mol. Biol. Evol.">
        <title>Unity in variety--the pan-genome of the Chlamydiae.</title>
        <authorList>
            <person name="Collingro A."/>
            <person name="Tischler P."/>
            <person name="Weinmaier T."/>
            <person name="Penz T."/>
            <person name="Heinz E."/>
            <person name="Brunham R.C."/>
            <person name="Read T.D."/>
            <person name="Bavoil P.M."/>
            <person name="Sachse K."/>
            <person name="Kahane S."/>
            <person name="Friedman M.G."/>
            <person name="Rattei T."/>
            <person name="Myers G.S."/>
            <person name="Horn M."/>
        </authorList>
    </citation>
    <scope>NUCLEOTIDE SEQUENCE [LARGE SCALE GENOMIC DNA]</scope>
    <source>
        <strain evidence="2">ATCC VR-1471 / Z</strain>
    </source>
</reference>
<dbReference type="KEGG" id="sng:SNE_A09740"/>
<evidence type="ECO:0000313" key="2">
    <source>
        <dbReference type="Proteomes" id="UP000000496"/>
    </source>
</evidence>
<evidence type="ECO:0000313" key="1">
    <source>
        <dbReference type="EMBL" id="CCB88851.1"/>
    </source>
</evidence>
<dbReference type="AlphaFoldDB" id="F8L7U9"/>
<accession>F8L7U9</accession>
<protein>
    <submittedName>
        <fullName evidence="1">Uncharacterized protein</fullName>
    </submittedName>
</protein>
<proteinExistence type="predicted"/>
<name>F8L7U9_SIMNZ</name>
<reference key="1">
    <citation type="journal article" date="2011" name="Mol. Biol. Evol.">
        <title>Unity in variety -- the pan-genome of the Chlamydiae.</title>
        <authorList>
            <person name="Collingro A."/>
            <person name="Tischler P."/>
            <person name="Weinmaier T."/>
            <person name="Penz T."/>
            <person name="Heinz E."/>
            <person name="Brunham R.C."/>
            <person name="Read T.D."/>
            <person name="Bavoil P.M."/>
            <person name="Sachse K."/>
            <person name="Kahane S."/>
            <person name="Friedman M.G."/>
            <person name="Rattei T."/>
            <person name="Myers G.S.A."/>
            <person name="Horn M."/>
        </authorList>
    </citation>
    <scope>NUCLEOTIDE SEQUENCE</scope>
    <source>
        <strain>Z</strain>
    </source>
</reference>
<sequence>MSAAKKPNQLEVWEQFLEEEYQKMQKELETITDSRLRSDLKDQLIWLRHQLRHFEESQDIQAIQEDHEWVANSFNQNLSPKHPFRTHP</sequence>
<dbReference type="EMBL" id="FR872582">
    <property type="protein sequence ID" value="CCB88851.1"/>
    <property type="molecule type" value="Genomic_DNA"/>
</dbReference>
<dbReference type="Proteomes" id="UP000000496">
    <property type="component" value="Chromosome gsn.131"/>
</dbReference>